<dbReference type="EMBL" id="CM042011">
    <property type="protein sequence ID" value="KAI3768053.1"/>
    <property type="molecule type" value="Genomic_DNA"/>
</dbReference>
<sequence>MEVIVKIPRLAVKGWKFPKPVLTLAGIGLFYRRLNRIPTFFIQLPRDVHLEGNLYWIMWEMVPSRESGDRLSNLTKMKFVEAMSFVAEIMSRTGSFLLAKRLRIDHANVVKEKGVMENDIVLTNEKIAGLELENKTIETVLSGKVSDLEMQNGTLSSRIDEPESGPLGHGKQLLNWKKRLFNKHVDLIWVLLFGLSIDNEKLSFYDPIRLRRMKETYDDLMGGDDLSDLGFLVASVLNLRVFVALPDDFVGSSAS</sequence>
<accession>A0ACB9F9L4</accession>
<dbReference type="Proteomes" id="UP001055811">
    <property type="component" value="Linkage Group LG03"/>
</dbReference>
<reference evidence="1 2" key="2">
    <citation type="journal article" date="2022" name="Mol. Ecol. Resour.">
        <title>The genomes of chicory, endive, great burdock and yacon provide insights into Asteraceae paleo-polyploidization history and plant inulin production.</title>
        <authorList>
            <person name="Fan W."/>
            <person name="Wang S."/>
            <person name="Wang H."/>
            <person name="Wang A."/>
            <person name="Jiang F."/>
            <person name="Liu H."/>
            <person name="Zhao H."/>
            <person name="Xu D."/>
            <person name="Zhang Y."/>
        </authorList>
    </citation>
    <scope>NUCLEOTIDE SEQUENCE [LARGE SCALE GENOMIC DNA]</scope>
    <source>
        <strain evidence="2">cv. Punajuju</strain>
        <tissue evidence="1">Leaves</tissue>
    </source>
</reference>
<evidence type="ECO:0000313" key="1">
    <source>
        <dbReference type="EMBL" id="KAI3768053.1"/>
    </source>
</evidence>
<keyword evidence="2" id="KW-1185">Reference proteome</keyword>
<comment type="caution">
    <text evidence="1">The sequence shown here is derived from an EMBL/GenBank/DDBJ whole genome shotgun (WGS) entry which is preliminary data.</text>
</comment>
<name>A0ACB9F9L4_CICIN</name>
<gene>
    <name evidence="1" type="ORF">L2E82_18484</name>
</gene>
<protein>
    <submittedName>
        <fullName evidence="1">Uncharacterized protein</fullName>
    </submittedName>
</protein>
<reference evidence="2" key="1">
    <citation type="journal article" date="2022" name="Mol. Ecol. Resour.">
        <title>The genomes of chicory, endive, great burdock and yacon provide insights into Asteraceae palaeo-polyploidization history and plant inulin production.</title>
        <authorList>
            <person name="Fan W."/>
            <person name="Wang S."/>
            <person name="Wang H."/>
            <person name="Wang A."/>
            <person name="Jiang F."/>
            <person name="Liu H."/>
            <person name="Zhao H."/>
            <person name="Xu D."/>
            <person name="Zhang Y."/>
        </authorList>
    </citation>
    <scope>NUCLEOTIDE SEQUENCE [LARGE SCALE GENOMIC DNA]</scope>
    <source>
        <strain evidence="2">cv. Punajuju</strain>
    </source>
</reference>
<organism evidence="1 2">
    <name type="scientific">Cichorium intybus</name>
    <name type="common">Chicory</name>
    <dbReference type="NCBI Taxonomy" id="13427"/>
    <lineage>
        <taxon>Eukaryota</taxon>
        <taxon>Viridiplantae</taxon>
        <taxon>Streptophyta</taxon>
        <taxon>Embryophyta</taxon>
        <taxon>Tracheophyta</taxon>
        <taxon>Spermatophyta</taxon>
        <taxon>Magnoliopsida</taxon>
        <taxon>eudicotyledons</taxon>
        <taxon>Gunneridae</taxon>
        <taxon>Pentapetalae</taxon>
        <taxon>asterids</taxon>
        <taxon>campanulids</taxon>
        <taxon>Asterales</taxon>
        <taxon>Asteraceae</taxon>
        <taxon>Cichorioideae</taxon>
        <taxon>Cichorieae</taxon>
        <taxon>Cichoriinae</taxon>
        <taxon>Cichorium</taxon>
    </lineage>
</organism>
<evidence type="ECO:0000313" key="2">
    <source>
        <dbReference type="Proteomes" id="UP001055811"/>
    </source>
</evidence>
<proteinExistence type="predicted"/>